<accession>A0A5J4UAV6</accession>
<dbReference type="Proteomes" id="UP000324800">
    <property type="component" value="Unassembled WGS sequence"/>
</dbReference>
<dbReference type="EMBL" id="SNRW01018430">
    <property type="protein sequence ID" value="KAA6367344.1"/>
    <property type="molecule type" value="Genomic_DNA"/>
</dbReference>
<gene>
    <name evidence="1" type="ORF">EZS28_037129</name>
</gene>
<sequence length="168" mass="19524">DLKSTILFNPLIYGRDFEQHARLSVRFQGGNDQDFRMIGIVDNSEELHEGFFPGQTDQSIGYDGLNGRIYNDFKSVWQIDKFDNGDLVTLDVYLPSVLNEKGEKDQNIRDKQIMIFTVKKFDKDIEQNEKVQNVTRFYAGSSVEILELFCMKESFSPNLEGKRTFKMK</sequence>
<protein>
    <submittedName>
        <fullName evidence="1">Uncharacterized protein</fullName>
    </submittedName>
</protein>
<evidence type="ECO:0000313" key="2">
    <source>
        <dbReference type="Proteomes" id="UP000324800"/>
    </source>
</evidence>
<evidence type="ECO:0000313" key="1">
    <source>
        <dbReference type="EMBL" id="KAA6367344.1"/>
    </source>
</evidence>
<organism evidence="1 2">
    <name type="scientific">Streblomastix strix</name>
    <dbReference type="NCBI Taxonomy" id="222440"/>
    <lineage>
        <taxon>Eukaryota</taxon>
        <taxon>Metamonada</taxon>
        <taxon>Preaxostyla</taxon>
        <taxon>Oxymonadida</taxon>
        <taxon>Streblomastigidae</taxon>
        <taxon>Streblomastix</taxon>
    </lineage>
</organism>
<reference evidence="1 2" key="1">
    <citation type="submission" date="2019-03" db="EMBL/GenBank/DDBJ databases">
        <title>Single cell metagenomics reveals metabolic interactions within the superorganism composed of flagellate Streblomastix strix and complex community of Bacteroidetes bacteria on its surface.</title>
        <authorList>
            <person name="Treitli S.C."/>
            <person name="Kolisko M."/>
            <person name="Husnik F."/>
            <person name="Keeling P."/>
            <person name="Hampl V."/>
        </authorList>
    </citation>
    <scope>NUCLEOTIDE SEQUENCE [LARGE SCALE GENOMIC DNA]</scope>
    <source>
        <strain evidence="1">ST1C</strain>
    </source>
</reference>
<feature type="non-terminal residue" evidence="1">
    <location>
        <position position="1"/>
    </location>
</feature>
<proteinExistence type="predicted"/>
<dbReference type="AlphaFoldDB" id="A0A5J4UAV6"/>
<name>A0A5J4UAV6_9EUKA</name>
<comment type="caution">
    <text evidence="1">The sequence shown here is derived from an EMBL/GenBank/DDBJ whole genome shotgun (WGS) entry which is preliminary data.</text>
</comment>